<protein>
    <submittedName>
        <fullName evidence="1">Uncharacterized protein</fullName>
    </submittedName>
</protein>
<accession>A0AAW1QNT5</accession>
<dbReference type="EMBL" id="JALJOR010000002">
    <property type="protein sequence ID" value="KAK9823170.1"/>
    <property type="molecule type" value="Genomic_DNA"/>
</dbReference>
<evidence type="ECO:0000313" key="1">
    <source>
        <dbReference type="EMBL" id="KAK9823170.1"/>
    </source>
</evidence>
<dbReference type="AlphaFoldDB" id="A0AAW1QNT5"/>
<organism evidence="1 2">
    <name type="scientific">[Myrmecia] bisecta</name>
    <dbReference type="NCBI Taxonomy" id="41462"/>
    <lineage>
        <taxon>Eukaryota</taxon>
        <taxon>Viridiplantae</taxon>
        <taxon>Chlorophyta</taxon>
        <taxon>core chlorophytes</taxon>
        <taxon>Trebouxiophyceae</taxon>
        <taxon>Trebouxiales</taxon>
        <taxon>Trebouxiaceae</taxon>
        <taxon>Myrmecia</taxon>
    </lineage>
</organism>
<sequence>MIALSEAELLEYTRERMTHKQALKWTLAHVGPLAARQSKNYQLSKYGGKANGKLTTKNIHVMHLAVQAAALTSKGIALDWVQLATDMLEAEPSSSLLSPTTAHNMELARQIPHARPFVDLLESLHVKHNLLLRQQEANSRYTVDSHQRLGSGLAGLGVGQGVVMQQQQAILKKWGGRYATLAEYQQGNSCGLPAENMARGNPKKRAIE</sequence>
<keyword evidence="2" id="KW-1185">Reference proteome</keyword>
<reference evidence="1 2" key="1">
    <citation type="journal article" date="2024" name="Nat. Commun.">
        <title>Phylogenomics reveals the evolutionary origins of lichenization in chlorophyte algae.</title>
        <authorList>
            <person name="Puginier C."/>
            <person name="Libourel C."/>
            <person name="Otte J."/>
            <person name="Skaloud P."/>
            <person name="Haon M."/>
            <person name="Grisel S."/>
            <person name="Petersen M."/>
            <person name="Berrin J.G."/>
            <person name="Delaux P.M."/>
            <person name="Dal Grande F."/>
            <person name="Keller J."/>
        </authorList>
    </citation>
    <scope>NUCLEOTIDE SEQUENCE [LARGE SCALE GENOMIC DNA]</scope>
    <source>
        <strain evidence="1 2">SAG 2043</strain>
    </source>
</reference>
<dbReference type="Proteomes" id="UP001489004">
    <property type="component" value="Unassembled WGS sequence"/>
</dbReference>
<comment type="caution">
    <text evidence="1">The sequence shown here is derived from an EMBL/GenBank/DDBJ whole genome shotgun (WGS) entry which is preliminary data.</text>
</comment>
<gene>
    <name evidence="1" type="ORF">WJX72_000812</name>
</gene>
<name>A0AAW1QNT5_9CHLO</name>
<proteinExistence type="predicted"/>
<evidence type="ECO:0000313" key="2">
    <source>
        <dbReference type="Proteomes" id="UP001489004"/>
    </source>
</evidence>